<dbReference type="Proteomes" id="UP000003759">
    <property type="component" value="Chromosome"/>
</dbReference>
<keyword evidence="1" id="KW-0472">Membrane</keyword>
<evidence type="ECO:0000313" key="2">
    <source>
        <dbReference type="EMBL" id="CCG55581.1"/>
    </source>
</evidence>
<evidence type="ECO:0000256" key="1">
    <source>
        <dbReference type="SAM" id="Phobius"/>
    </source>
</evidence>
<reference evidence="2 3" key="1">
    <citation type="journal article" date="2012" name="BMC Genomics">
        <title>Comparative genomics of Brachyspira pilosicoli strains: genome rearrangements, reductions and correlation of genetic compliment with phenotypic diversity.</title>
        <authorList>
            <person name="Mappley L.J."/>
            <person name="Black M.L."/>
            <person name="Abuoun M."/>
            <person name="Darby A.C."/>
            <person name="Woodward M.J."/>
            <person name="Parkhill J."/>
            <person name="Turner A.K."/>
            <person name="Bellgard M.I."/>
            <person name="La T."/>
            <person name="Phillips N.D."/>
            <person name="La Ragione R.M."/>
            <person name="Hampson D.J."/>
        </authorList>
    </citation>
    <scope>NUCLEOTIDE SEQUENCE [LARGE SCALE GENOMIC DNA]</scope>
    <source>
        <strain evidence="2">WesB</strain>
    </source>
</reference>
<dbReference type="EMBL" id="HE793032">
    <property type="protein sequence ID" value="CCG55581.1"/>
    <property type="molecule type" value="Genomic_DNA"/>
</dbReference>
<dbReference type="AlphaFoldDB" id="K0JHM3"/>
<sequence>MLNPLYNGIFYIYCVFIYILNLTKKTINKYLFLINNIT</sequence>
<gene>
    <name evidence="2" type="ORF">WESB_0108</name>
</gene>
<evidence type="ECO:0000313" key="3">
    <source>
        <dbReference type="Proteomes" id="UP000003759"/>
    </source>
</evidence>
<feature type="transmembrane region" description="Helical" evidence="1">
    <location>
        <begin position="6"/>
        <end position="23"/>
    </location>
</feature>
<accession>K0JHM3</accession>
<name>K0JHM3_BRAPL</name>
<keyword evidence="1" id="KW-0812">Transmembrane</keyword>
<protein>
    <submittedName>
        <fullName evidence="2">Unclassified</fullName>
    </submittedName>
</protein>
<keyword evidence="1" id="KW-1133">Transmembrane helix</keyword>
<organism evidence="2 3">
    <name type="scientific">Brachyspira pilosicoli WesB</name>
    <dbReference type="NCBI Taxonomy" id="1161918"/>
    <lineage>
        <taxon>Bacteria</taxon>
        <taxon>Pseudomonadati</taxon>
        <taxon>Spirochaetota</taxon>
        <taxon>Spirochaetia</taxon>
        <taxon>Brachyspirales</taxon>
        <taxon>Brachyspiraceae</taxon>
        <taxon>Brachyspira</taxon>
    </lineage>
</organism>
<dbReference type="HOGENOM" id="CLU_3325330_0_0_12"/>
<proteinExistence type="predicted"/>
<dbReference type="KEGG" id="bpw:WESB_0108"/>